<dbReference type="EMBL" id="CM042038">
    <property type="protein sequence ID" value="KAI3730311.1"/>
    <property type="molecule type" value="Genomic_DNA"/>
</dbReference>
<name>A0ACB9C7R1_9ASTR</name>
<reference evidence="2" key="1">
    <citation type="journal article" date="2022" name="Mol. Ecol. Resour.">
        <title>The genomes of chicory, endive, great burdock and yacon provide insights into Asteraceae palaeo-polyploidization history and plant inulin production.</title>
        <authorList>
            <person name="Fan W."/>
            <person name="Wang S."/>
            <person name="Wang H."/>
            <person name="Wang A."/>
            <person name="Jiang F."/>
            <person name="Liu H."/>
            <person name="Zhao H."/>
            <person name="Xu D."/>
            <person name="Zhang Y."/>
        </authorList>
    </citation>
    <scope>NUCLEOTIDE SEQUENCE [LARGE SCALE GENOMIC DNA]</scope>
    <source>
        <strain evidence="2">cv. Yunnan</strain>
    </source>
</reference>
<proteinExistence type="predicted"/>
<organism evidence="1 2">
    <name type="scientific">Smallanthus sonchifolius</name>
    <dbReference type="NCBI Taxonomy" id="185202"/>
    <lineage>
        <taxon>Eukaryota</taxon>
        <taxon>Viridiplantae</taxon>
        <taxon>Streptophyta</taxon>
        <taxon>Embryophyta</taxon>
        <taxon>Tracheophyta</taxon>
        <taxon>Spermatophyta</taxon>
        <taxon>Magnoliopsida</taxon>
        <taxon>eudicotyledons</taxon>
        <taxon>Gunneridae</taxon>
        <taxon>Pentapetalae</taxon>
        <taxon>asterids</taxon>
        <taxon>campanulids</taxon>
        <taxon>Asterales</taxon>
        <taxon>Asteraceae</taxon>
        <taxon>Asteroideae</taxon>
        <taxon>Heliantheae alliance</taxon>
        <taxon>Millerieae</taxon>
        <taxon>Smallanthus</taxon>
    </lineage>
</organism>
<evidence type="ECO:0000313" key="2">
    <source>
        <dbReference type="Proteomes" id="UP001056120"/>
    </source>
</evidence>
<keyword evidence="2" id="KW-1185">Reference proteome</keyword>
<comment type="caution">
    <text evidence="1">The sequence shown here is derived from an EMBL/GenBank/DDBJ whole genome shotgun (WGS) entry which is preliminary data.</text>
</comment>
<accession>A0ACB9C7R1</accession>
<gene>
    <name evidence="1" type="ORF">L1987_61480</name>
</gene>
<sequence length="86" mass="9810">MRASKSESADESEKMAQIMTSRCKALMDIHGRQGVHACLMMIGDSCISQNHVWVLLKCVKLDSVQLFLPLYPWRSEWELQGLWSAV</sequence>
<dbReference type="Proteomes" id="UP001056120">
    <property type="component" value="Linkage Group LG21"/>
</dbReference>
<reference evidence="1 2" key="2">
    <citation type="journal article" date="2022" name="Mol. Ecol. Resour.">
        <title>The genomes of chicory, endive, great burdock and yacon provide insights into Asteraceae paleo-polyploidization history and plant inulin production.</title>
        <authorList>
            <person name="Fan W."/>
            <person name="Wang S."/>
            <person name="Wang H."/>
            <person name="Wang A."/>
            <person name="Jiang F."/>
            <person name="Liu H."/>
            <person name="Zhao H."/>
            <person name="Xu D."/>
            <person name="Zhang Y."/>
        </authorList>
    </citation>
    <scope>NUCLEOTIDE SEQUENCE [LARGE SCALE GENOMIC DNA]</scope>
    <source>
        <strain evidence="2">cv. Yunnan</strain>
        <tissue evidence="1">Leaves</tissue>
    </source>
</reference>
<evidence type="ECO:0000313" key="1">
    <source>
        <dbReference type="EMBL" id="KAI3730311.1"/>
    </source>
</evidence>
<protein>
    <submittedName>
        <fullName evidence="1">Uncharacterized protein</fullName>
    </submittedName>
</protein>